<name>A0A2Z5AFQ4_9PSED</name>
<proteinExistence type="predicted"/>
<dbReference type="RefSeq" id="WP_208692193.1">
    <property type="nucleotide sequence ID" value="NZ_CP022198.1"/>
</dbReference>
<dbReference type="Pfam" id="PF00149">
    <property type="entry name" value="Metallophos"/>
    <property type="match status" value="1"/>
</dbReference>
<gene>
    <name evidence="2" type="ORF">CE139_21055</name>
</gene>
<feature type="domain" description="Calcineurin-like phosphoesterase" evidence="1">
    <location>
        <begin position="1"/>
        <end position="209"/>
    </location>
</feature>
<dbReference type="AlphaFoldDB" id="A0A2Z5AFQ4"/>
<dbReference type="InterPro" id="IPR004843">
    <property type="entry name" value="Calcineurin-like_PHP"/>
</dbReference>
<sequence>MKVSVLSDLHLEFKPFEPVVSDADLVVLAGDIHTRERGVKWANQAFSCQVVYILGNHEFYGGHFDRTLEKARQAAESNVHVLENDIFIKDGIRFLGCTGWTDFSAMGDVSAASAAARNTMTDFRVIRAGSNFHKLRTDEVAGRSRQSHAWLAAELDKPFHGQTVVVTHHAPLVEVAGHENEGPITASYCNNWHSLVPRCDVWIYGHTHHAIDVELGGGRLVSNPLGYPDEQTGFDPYMVLNLDERG</sequence>
<dbReference type="SUPFAM" id="SSF56300">
    <property type="entry name" value="Metallo-dependent phosphatases"/>
    <property type="match status" value="1"/>
</dbReference>
<evidence type="ECO:0000313" key="2">
    <source>
        <dbReference type="EMBL" id="AXA68181.1"/>
    </source>
</evidence>
<dbReference type="InterPro" id="IPR029052">
    <property type="entry name" value="Metallo-depent_PP-like"/>
</dbReference>
<dbReference type="PANTHER" id="PTHR37844">
    <property type="entry name" value="SER/THR PROTEIN PHOSPHATASE SUPERFAMILY (AFU_ORTHOLOGUE AFUA_1G14840)"/>
    <property type="match status" value="1"/>
</dbReference>
<organism evidence="2 3">
    <name type="scientific">Pseudomonas oryzihabitans</name>
    <dbReference type="NCBI Taxonomy" id="47885"/>
    <lineage>
        <taxon>Bacteria</taxon>
        <taxon>Pseudomonadati</taxon>
        <taxon>Pseudomonadota</taxon>
        <taxon>Gammaproteobacteria</taxon>
        <taxon>Pseudomonadales</taxon>
        <taxon>Pseudomonadaceae</taxon>
        <taxon>Pseudomonas</taxon>
    </lineage>
</organism>
<accession>A0A2Z5AFQ4</accession>
<protein>
    <submittedName>
        <fullName evidence="2">Serine/threonine protein phosphatase</fullName>
    </submittedName>
</protein>
<reference evidence="2 3" key="1">
    <citation type="submission" date="2017-06" db="EMBL/GenBank/DDBJ databases">
        <title>Evolution towards high GC content and high-temperature stress adaptation in endophytic Pseudomonas oryzihabitans impacted its plant-growth promoting traits.</title>
        <authorList>
            <person name="Nascimento F.X."/>
        </authorList>
    </citation>
    <scope>NUCLEOTIDE SEQUENCE [LARGE SCALE GENOMIC DNA]</scope>
    <source>
        <strain evidence="2 3">MS8</strain>
    </source>
</reference>
<evidence type="ECO:0000313" key="3">
    <source>
        <dbReference type="Proteomes" id="UP000250579"/>
    </source>
</evidence>
<dbReference type="Gene3D" id="3.60.21.10">
    <property type="match status" value="1"/>
</dbReference>
<dbReference type="PANTHER" id="PTHR37844:SF2">
    <property type="entry name" value="SER_THR PROTEIN PHOSPHATASE SUPERFAMILY (AFU_ORTHOLOGUE AFUA_1G14840)"/>
    <property type="match status" value="1"/>
</dbReference>
<evidence type="ECO:0000259" key="1">
    <source>
        <dbReference type="Pfam" id="PF00149"/>
    </source>
</evidence>
<dbReference type="GO" id="GO:0016787">
    <property type="term" value="F:hydrolase activity"/>
    <property type="evidence" value="ECO:0007669"/>
    <property type="project" value="InterPro"/>
</dbReference>
<dbReference type="EMBL" id="CP022198">
    <property type="protein sequence ID" value="AXA68181.1"/>
    <property type="molecule type" value="Genomic_DNA"/>
</dbReference>
<dbReference type="Proteomes" id="UP000250579">
    <property type="component" value="Chromosome"/>
</dbReference>